<gene>
    <name evidence="1" type="ORF">FM104_14170</name>
</gene>
<keyword evidence="2" id="KW-1185">Reference proteome</keyword>
<proteinExistence type="predicted"/>
<dbReference type="EMBL" id="FUKO01000039">
    <property type="protein sequence ID" value="SJN45651.1"/>
    <property type="molecule type" value="Genomic_DNA"/>
</dbReference>
<accession>A0A1R4KMP3</accession>
<name>A0A1R4KMP3_9MICO</name>
<sequence length="372" mass="41802">MNNTTSLADLLMRGPRGRRLLLEYAIASDRLHDPEYREDSFNAGVFLASYHLDPGKGTSVQLIGDVGAEIQEVTPAEVAARLETVALAEVTPELLRDCVAESVGSARYWQEGDGSDVLAATVEMQAPLRRVAEHVAASVHAEWWGEPVAECSQWQVEWDDAPPHEIMTDPTASLRKVQDQIIEEELVAKRERPSDVTANWSGTWWSRAPWELPSTTRTLFDGSPAGLWFVEDSLGWEQADTRRLGIPAGLRIFEIDTAEAWADLCARFPIEVTAQKRHDWYRTTGRDGAWVIPDWAKVAEHYDAVHLQVQAYLSAAGTAIPVDEQAATVIAGWDPDQTFWFTPNVRYIDEAVRWVLEENGERTDWVRQENQP</sequence>
<dbReference type="Proteomes" id="UP000196320">
    <property type="component" value="Unassembled WGS sequence"/>
</dbReference>
<protein>
    <submittedName>
        <fullName evidence="1">Uncharacterized protein</fullName>
    </submittedName>
</protein>
<evidence type="ECO:0000313" key="1">
    <source>
        <dbReference type="EMBL" id="SJN45651.1"/>
    </source>
</evidence>
<organism evidence="1 2">
    <name type="scientific">Microbacterium esteraromaticum</name>
    <dbReference type="NCBI Taxonomy" id="57043"/>
    <lineage>
        <taxon>Bacteria</taxon>
        <taxon>Bacillati</taxon>
        <taxon>Actinomycetota</taxon>
        <taxon>Actinomycetes</taxon>
        <taxon>Micrococcales</taxon>
        <taxon>Microbacteriaceae</taxon>
        <taxon>Microbacterium</taxon>
    </lineage>
</organism>
<reference evidence="1 2" key="1">
    <citation type="submission" date="2017-02" db="EMBL/GenBank/DDBJ databases">
        <authorList>
            <person name="Peterson S.W."/>
        </authorList>
    </citation>
    <scope>NUCLEOTIDE SEQUENCE [LARGE SCALE GENOMIC DNA]</scope>
    <source>
        <strain evidence="1 2">B Mb 05.01</strain>
    </source>
</reference>
<dbReference type="AlphaFoldDB" id="A0A1R4KMP3"/>
<evidence type="ECO:0000313" key="2">
    <source>
        <dbReference type="Proteomes" id="UP000196320"/>
    </source>
</evidence>
<dbReference type="RefSeq" id="WP_218778587.1">
    <property type="nucleotide sequence ID" value="NZ_FUKO01000039.1"/>
</dbReference>